<comment type="caution">
    <text evidence="4">The sequence shown here is derived from an EMBL/GenBank/DDBJ whole genome shotgun (WGS) entry which is preliminary data.</text>
</comment>
<evidence type="ECO:0000259" key="3">
    <source>
        <dbReference type="Pfam" id="PF00622"/>
    </source>
</evidence>
<keyword evidence="2" id="KW-0812">Transmembrane</keyword>
<proteinExistence type="predicted"/>
<dbReference type="InterPro" id="IPR003877">
    <property type="entry name" value="SPRY_dom"/>
</dbReference>
<name>A0A9D4WL46_PEA</name>
<dbReference type="AlphaFoldDB" id="A0A9D4WL46"/>
<evidence type="ECO:0000313" key="5">
    <source>
        <dbReference type="Proteomes" id="UP001058974"/>
    </source>
</evidence>
<dbReference type="EMBL" id="JAMSHJ010000005">
    <property type="protein sequence ID" value="KAI5404291.1"/>
    <property type="molecule type" value="Genomic_DNA"/>
</dbReference>
<dbReference type="Gramene" id="Psat05G0144300-T1">
    <property type="protein sequence ID" value="KAI5404291.1"/>
    <property type="gene ID" value="KIW84_051443"/>
</dbReference>
<sequence>AFIEPVLSHSPRPPSSSYFYFSFSSFTIPSPNPKTHQKFNIQNKNNYPSSTEMWIHIAVIASTVGCVSTILLILICRRWCYIRNRRESPEQANITRMESSRTRIHHHMPSVHHQIDQGNKNKSSNNNHSLFRSGKRTPTGLFSWINNPSMAVDAVENGWSRFAFTSYKSYMSSPSKRSTLLGSRGAPVGDYKSSEAEISWEVSSESDEFMQKVRLNSGMKKLNQIIQNQNGYSNSVVDSVIRTALPLPGPVLGNCVFPQESYFEIRILYSSIGDEFESVRKSVEGDKAMLIAKGNSEALVHVTSGNKNSKVSSVDEMKVDGRDGGGKKSESVMFSLGLTVGGPVVLKVPGSYPGSIGFNSNGSVYLDGMKLVFESEKAEWIGTDKVIGCGFDPRQKKVFFTLDSELMHVIHCQTEEFSTPLYPTLAANIDIMVLVNFGQNAFKYAPANAQRTPNPCLVSPLVNSPAATIGYDDSRELFSMGRIDSQWLNRTTNKGSHNNNNVNNNSTMDFDQESEADLFEIAIDGSGKSTNTTS</sequence>
<reference evidence="4 5" key="1">
    <citation type="journal article" date="2022" name="Nat. Genet.">
        <title>Improved pea reference genome and pan-genome highlight genomic features and evolutionary characteristics.</title>
        <authorList>
            <person name="Yang T."/>
            <person name="Liu R."/>
            <person name="Luo Y."/>
            <person name="Hu S."/>
            <person name="Wang D."/>
            <person name="Wang C."/>
            <person name="Pandey M.K."/>
            <person name="Ge S."/>
            <person name="Xu Q."/>
            <person name="Li N."/>
            <person name="Li G."/>
            <person name="Huang Y."/>
            <person name="Saxena R.K."/>
            <person name="Ji Y."/>
            <person name="Li M."/>
            <person name="Yan X."/>
            <person name="He Y."/>
            <person name="Liu Y."/>
            <person name="Wang X."/>
            <person name="Xiang C."/>
            <person name="Varshney R.K."/>
            <person name="Ding H."/>
            <person name="Gao S."/>
            <person name="Zong X."/>
        </authorList>
    </citation>
    <scope>NUCLEOTIDE SEQUENCE [LARGE SCALE GENOMIC DNA]</scope>
    <source>
        <strain evidence="4 5">cv. Zhongwan 6</strain>
    </source>
</reference>
<accession>A0A9D4WL46</accession>
<feature type="domain" description="SPRY" evidence="3">
    <location>
        <begin position="349"/>
        <end position="439"/>
    </location>
</feature>
<keyword evidence="2" id="KW-0472">Membrane</keyword>
<dbReference type="PANTHER" id="PTHR44991:SF1">
    <property type="entry name" value="IMMUNOGLOBULIN SUPERFAMILY MEMBER 5"/>
    <property type="match status" value="1"/>
</dbReference>
<protein>
    <recommendedName>
        <fullName evidence="3">SPRY domain-containing protein</fullName>
    </recommendedName>
</protein>
<keyword evidence="5" id="KW-1185">Reference proteome</keyword>
<evidence type="ECO:0000313" key="4">
    <source>
        <dbReference type="EMBL" id="KAI5404291.1"/>
    </source>
</evidence>
<keyword evidence="2" id="KW-1133">Transmembrane helix</keyword>
<dbReference type="SUPFAM" id="SSF49899">
    <property type="entry name" value="Concanavalin A-like lectins/glucanases"/>
    <property type="match status" value="1"/>
</dbReference>
<dbReference type="Pfam" id="PF00622">
    <property type="entry name" value="SPRY"/>
    <property type="match status" value="1"/>
</dbReference>
<gene>
    <name evidence="4" type="ORF">KIW84_051443</name>
</gene>
<feature type="non-terminal residue" evidence="4">
    <location>
        <position position="534"/>
    </location>
</feature>
<dbReference type="Gene3D" id="2.60.120.920">
    <property type="match status" value="1"/>
</dbReference>
<dbReference type="PANTHER" id="PTHR44991">
    <property type="entry name" value="IMMUNOGLOBULIN SUPERFAMILY MEMBER 5"/>
    <property type="match status" value="1"/>
</dbReference>
<dbReference type="InterPro" id="IPR043136">
    <property type="entry name" value="B30.2/SPRY_sf"/>
</dbReference>
<evidence type="ECO:0000256" key="1">
    <source>
        <dbReference type="SAM" id="MobiDB-lite"/>
    </source>
</evidence>
<evidence type="ECO:0000256" key="2">
    <source>
        <dbReference type="SAM" id="Phobius"/>
    </source>
</evidence>
<feature type="transmembrane region" description="Helical" evidence="2">
    <location>
        <begin position="53"/>
        <end position="76"/>
    </location>
</feature>
<feature type="region of interest" description="Disordered" evidence="1">
    <location>
        <begin position="108"/>
        <end position="133"/>
    </location>
</feature>
<dbReference type="Proteomes" id="UP001058974">
    <property type="component" value="Chromosome 5"/>
</dbReference>
<organism evidence="4 5">
    <name type="scientific">Pisum sativum</name>
    <name type="common">Garden pea</name>
    <name type="synonym">Lathyrus oleraceus</name>
    <dbReference type="NCBI Taxonomy" id="3888"/>
    <lineage>
        <taxon>Eukaryota</taxon>
        <taxon>Viridiplantae</taxon>
        <taxon>Streptophyta</taxon>
        <taxon>Embryophyta</taxon>
        <taxon>Tracheophyta</taxon>
        <taxon>Spermatophyta</taxon>
        <taxon>Magnoliopsida</taxon>
        <taxon>eudicotyledons</taxon>
        <taxon>Gunneridae</taxon>
        <taxon>Pentapetalae</taxon>
        <taxon>rosids</taxon>
        <taxon>fabids</taxon>
        <taxon>Fabales</taxon>
        <taxon>Fabaceae</taxon>
        <taxon>Papilionoideae</taxon>
        <taxon>50 kb inversion clade</taxon>
        <taxon>NPAAA clade</taxon>
        <taxon>Hologalegina</taxon>
        <taxon>IRL clade</taxon>
        <taxon>Fabeae</taxon>
        <taxon>Lathyrus</taxon>
    </lineage>
</organism>
<dbReference type="InterPro" id="IPR013320">
    <property type="entry name" value="ConA-like_dom_sf"/>
</dbReference>